<protein>
    <submittedName>
        <fullName evidence="1">WD40 repeat-containing protein</fullName>
    </submittedName>
</protein>
<dbReference type="Proteomes" id="UP000287247">
    <property type="component" value="Unassembled WGS sequence"/>
</dbReference>
<sequence>MIETDLIGINYNQVKVWGDTAVAFASQGRQTRNPAIEPIILDPLLLRAAQKIYRTYCAFHPHRGHRPYGIAIHTKSHRGQLIFRENPVLLPGECFVSIKQLETQLY</sequence>
<keyword evidence="2" id="KW-1185">Reference proteome</keyword>
<evidence type="ECO:0000313" key="1">
    <source>
        <dbReference type="EMBL" id="GBF80010.1"/>
    </source>
</evidence>
<comment type="caution">
    <text evidence="1">The sequence shown here is derived from an EMBL/GenBank/DDBJ whole genome shotgun (WGS) entry which is preliminary data.</text>
</comment>
<gene>
    <name evidence="1" type="ORF">AsFPU1_1411</name>
</gene>
<dbReference type="EMBL" id="BDQK01000005">
    <property type="protein sequence ID" value="GBF80010.1"/>
    <property type="molecule type" value="Genomic_DNA"/>
</dbReference>
<dbReference type="AlphaFoldDB" id="A0A401IFQ5"/>
<organism evidence="1 2">
    <name type="scientific">Aphanothece sacrum FPU1</name>
    <dbReference type="NCBI Taxonomy" id="1920663"/>
    <lineage>
        <taxon>Bacteria</taxon>
        <taxon>Bacillati</taxon>
        <taxon>Cyanobacteriota</taxon>
        <taxon>Cyanophyceae</taxon>
        <taxon>Oscillatoriophycideae</taxon>
        <taxon>Chroococcales</taxon>
        <taxon>Aphanothecaceae</taxon>
        <taxon>Aphanothece</taxon>
    </lineage>
</organism>
<proteinExistence type="predicted"/>
<reference evidence="2" key="1">
    <citation type="submission" date="2017-05" db="EMBL/GenBank/DDBJ databases">
        <title>Physiological properties and genetic analysis related to exopolysaccharide production of fresh-water unicellular cyanobacterium Aphanothece sacrum, Suizenji Nori, that has been cultured as a food source in Japan.</title>
        <authorList>
            <person name="Kanesaki Y."/>
            <person name="Yoshikawa S."/>
            <person name="Ohki K."/>
        </authorList>
    </citation>
    <scope>NUCLEOTIDE SEQUENCE [LARGE SCALE GENOMIC DNA]</scope>
    <source>
        <strain evidence="2">FPU1</strain>
    </source>
</reference>
<name>A0A401IFQ5_APHSA</name>
<accession>A0A401IFQ5</accession>
<evidence type="ECO:0000313" key="2">
    <source>
        <dbReference type="Proteomes" id="UP000287247"/>
    </source>
</evidence>